<feature type="region of interest" description="Disordered" evidence="1">
    <location>
        <begin position="227"/>
        <end position="269"/>
    </location>
</feature>
<dbReference type="PANTHER" id="PTHR21113:SF4">
    <property type="entry name" value="CHITIN-BINDING TYPE-4 DOMAIN-CONTAINING PROTEIN"/>
    <property type="match status" value="1"/>
</dbReference>
<evidence type="ECO:0000313" key="6">
    <source>
        <dbReference type="Proteomes" id="UP000075884"/>
    </source>
</evidence>
<reference evidence="6" key="1">
    <citation type="submission" date="2013-03" db="EMBL/GenBank/DDBJ databases">
        <title>The Genome Sequence of Anopheles dirus WRAIR2.</title>
        <authorList>
            <consortium name="The Broad Institute Genomics Platform"/>
            <person name="Neafsey D.E."/>
            <person name="Walton C."/>
            <person name="Walker B."/>
            <person name="Young S.K."/>
            <person name="Zeng Q."/>
            <person name="Gargeya S."/>
            <person name="Fitzgerald M."/>
            <person name="Haas B."/>
            <person name="Abouelleil A."/>
            <person name="Allen A.W."/>
            <person name="Alvarado L."/>
            <person name="Arachchi H.M."/>
            <person name="Berlin A.M."/>
            <person name="Chapman S.B."/>
            <person name="Gainer-Dewar J."/>
            <person name="Goldberg J."/>
            <person name="Griggs A."/>
            <person name="Gujja S."/>
            <person name="Hansen M."/>
            <person name="Howarth C."/>
            <person name="Imamovic A."/>
            <person name="Ireland A."/>
            <person name="Larimer J."/>
            <person name="McCowan C."/>
            <person name="Murphy C."/>
            <person name="Pearson M."/>
            <person name="Poon T.W."/>
            <person name="Priest M."/>
            <person name="Roberts A."/>
            <person name="Saif S."/>
            <person name="Shea T."/>
            <person name="Sisk P."/>
            <person name="Sykes S."/>
            <person name="Wortman J."/>
            <person name="Nusbaum C."/>
            <person name="Birren B."/>
        </authorList>
    </citation>
    <scope>NUCLEOTIDE SEQUENCE [LARGE SCALE GENOMIC DNA]</scope>
    <source>
        <strain evidence="6">WRAIR2</strain>
    </source>
</reference>
<feature type="compositionally biased region" description="Polar residues" evidence="1">
    <location>
        <begin position="353"/>
        <end position="375"/>
    </location>
</feature>
<feature type="chain" id="PRO_5008130321" description="Chitin-binding type-4 domain-containing protein" evidence="3">
    <location>
        <begin position="34"/>
        <end position="390"/>
    </location>
</feature>
<organism evidence="5 6">
    <name type="scientific">Anopheles dirus</name>
    <dbReference type="NCBI Taxonomy" id="7168"/>
    <lineage>
        <taxon>Eukaryota</taxon>
        <taxon>Metazoa</taxon>
        <taxon>Ecdysozoa</taxon>
        <taxon>Arthropoda</taxon>
        <taxon>Hexapoda</taxon>
        <taxon>Insecta</taxon>
        <taxon>Pterygota</taxon>
        <taxon>Neoptera</taxon>
        <taxon>Endopterygota</taxon>
        <taxon>Diptera</taxon>
        <taxon>Nematocera</taxon>
        <taxon>Culicoidea</taxon>
        <taxon>Culicidae</taxon>
        <taxon>Anophelinae</taxon>
        <taxon>Anopheles</taxon>
    </lineage>
</organism>
<evidence type="ECO:0000256" key="2">
    <source>
        <dbReference type="SAM" id="Phobius"/>
    </source>
</evidence>
<feature type="transmembrane region" description="Helical" evidence="2">
    <location>
        <begin position="275"/>
        <end position="298"/>
    </location>
</feature>
<dbReference type="VEuPathDB" id="VectorBase:ADIR010388"/>
<evidence type="ECO:0000256" key="1">
    <source>
        <dbReference type="SAM" id="MobiDB-lite"/>
    </source>
</evidence>
<dbReference type="Proteomes" id="UP000075884">
    <property type="component" value="Unassembled WGS sequence"/>
</dbReference>
<dbReference type="EnsemblMetazoa" id="ADIR010388-RA">
    <property type="protein sequence ID" value="ADIR010388-PA"/>
    <property type="gene ID" value="ADIR010388"/>
</dbReference>
<evidence type="ECO:0000256" key="3">
    <source>
        <dbReference type="SAM" id="SignalP"/>
    </source>
</evidence>
<reference evidence="5" key="2">
    <citation type="submission" date="2020-05" db="UniProtKB">
        <authorList>
            <consortium name="EnsemblMetazoa"/>
        </authorList>
    </citation>
    <scope>IDENTIFICATION</scope>
    <source>
        <strain evidence="5">WRAIR2</strain>
    </source>
</reference>
<keyword evidence="6" id="KW-1185">Reference proteome</keyword>
<evidence type="ECO:0000313" key="5">
    <source>
        <dbReference type="EnsemblMetazoa" id="ADIR010388-PA"/>
    </source>
</evidence>
<sequence>MINRRKVFVPSVMTALLATLFLLIAVSFEPCSGHGRLIEPPSRASAWRYGFSTPPNYNDHELYCGGFNRQWQKNEGKCGECGDPFDAPVPRPHEFGGKWGQGVIVRRYKPGSTVTLRVELTASHMGYFEFRICDNVQAKQDCLDKHLMKIVSGTPSIPHPNDLKTRFYPRNGSRIYDMKAELPADLNCSNCVVQWKYIAGNNWGICPDGNGAVGCGPQEEFRACADVSVSDKDGQDNRTPLRPGQKPTPTRAPDSSTEPAAGEEPIEEPPKGVQYMGPLVAIMSLFLVLCGFAALYIYHYHGGRIKALMRWNREKTQTHRAETATAGPATAAAAAHHDLEANVPVPPPRTKRISNQIRDIDAQESSVLSGSTKRQSPLDITVSRKPSGTD</sequence>
<feature type="signal peptide" evidence="3">
    <location>
        <begin position="1"/>
        <end position="33"/>
    </location>
</feature>
<proteinExistence type="predicted"/>
<dbReference type="PANTHER" id="PTHR21113">
    <property type="entry name" value="AGAP001705-PA"/>
    <property type="match status" value="1"/>
</dbReference>
<keyword evidence="2" id="KW-0812">Transmembrane</keyword>
<feature type="compositionally biased region" description="Basic and acidic residues" evidence="1">
    <location>
        <begin position="227"/>
        <end position="236"/>
    </location>
</feature>
<feature type="domain" description="Chitin-binding type-4" evidence="4">
    <location>
        <begin position="34"/>
        <end position="227"/>
    </location>
</feature>
<accession>A0A182NRU8</accession>
<dbReference type="InterPro" id="IPR004302">
    <property type="entry name" value="Cellulose/chitin-bd_N"/>
</dbReference>
<dbReference type="Pfam" id="PF03067">
    <property type="entry name" value="LPMO_10"/>
    <property type="match status" value="1"/>
</dbReference>
<keyword evidence="2" id="KW-0472">Membrane</keyword>
<keyword evidence="2" id="KW-1133">Transmembrane helix</keyword>
<dbReference type="STRING" id="7168.A0A182NRU8"/>
<dbReference type="AlphaFoldDB" id="A0A182NRU8"/>
<protein>
    <recommendedName>
        <fullName evidence="4">Chitin-binding type-4 domain-containing protein</fullName>
    </recommendedName>
</protein>
<name>A0A182NRU8_9DIPT</name>
<evidence type="ECO:0000259" key="4">
    <source>
        <dbReference type="Pfam" id="PF03067"/>
    </source>
</evidence>
<feature type="region of interest" description="Disordered" evidence="1">
    <location>
        <begin position="341"/>
        <end position="390"/>
    </location>
</feature>
<keyword evidence="3" id="KW-0732">Signal</keyword>